<protein>
    <submittedName>
        <fullName evidence="1">Uncharacterized protein</fullName>
    </submittedName>
</protein>
<comment type="caution">
    <text evidence="1">The sequence shown here is derived from an EMBL/GenBank/DDBJ whole genome shotgun (WGS) entry which is preliminary data.</text>
</comment>
<gene>
    <name evidence="1" type="ORF">LCGC14_1320840</name>
</gene>
<dbReference type="AlphaFoldDB" id="A0A0F9KJM0"/>
<evidence type="ECO:0000313" key="1">
    <source>
        <dbReference type="EMBL" id="KKM82309.1"/>
    </source>
</evidence>
<dbReference type="EMBL" id="LAZR01007883">
    <property type="protein sequence ID" value="KKM82309.1"/>
    <property type="molecule type" value="Genomic_DNA"/>
</dbReference>
<organism evidence="1">
    <name type="scientific">marine sediment metagenome</name>
    <dbReference type="NCBI Taxonomy" id="412755"/>
    <lineage>
        <taxon>unclassified sequences</taxon>
        <taxon>metagenomes</taxon>
        <taxon>ecological metagenomes</taxon>
    </lineage>
</organism>
<proteinExistence type="predicted"/>
<name>A0A0F9KJM0_9ZZZZ</name>
<reference evidence="1" key="1">
    <citation type="journal article" date="2015" name="Nature">
        <title>Complex archaea that bridge the gap between prokaryotes and eukaryotes.</title>
        <authorList>
            <person name="Spang A."/>
            <person name="Saw J.H."/>
            <person name="Jorgensen S.L."/>
            <person name="Zaremba-Niedzwiedzka K."/>
            <person name="Martijn J."/>
            <person name="Lind A.E."/>
            <person name="van Eijk R."/>
            <person name="Schleper C."/>
            <person name="Guy L."/>
            <person name="Ettema T.J."/>
        </authorList>
    </citation>
    <scope>NUCLEOTIDE SEQUENCE</scope>
</reference>
<sequence length="53" mass="5769">MSQPKKDQGGHTHVVPFVPNPVQKGFIESLEEISPMSSLRTARLLLGRNGLVA</sequence>
<accession>A0A0F9KJM0</accession>